<accession>A0A8H5WA90</accession>
<dbReference type="EMBL" id="JAAQRI010000010">
    <property type="protein sequence ID" value="KAF5651020.1"/>
    <property type="molecule type" value="Genomic_DNA"/>
</dbReference>
<name>A0A8H5WA90_9HYPO</name>
<evidence type="ECO:0000313" key="1">
    <source>
        <dbReference type="EMBL" id="KAF5651020.1"/>
    </source>
</evidence>
<proteinExistence type="predicted"/>
<organism evidence="1 2">
    <name type="scientific">Fusarium tjaetaba</name>
    <dbReference type="NCBI Taxonomy" id="1567544"/>
    <lineage>
        <taxon>Eukaryota</taxon>
        <taxon>Fungi</taxon>
        <taxon>Dikarya</taxon>
        <taxon>Ascomycota</taxon>
        <taxon>Pezizomycotina</taxon>
        <taxon>Sordariomycetes</taxon>
        <taxon>Hypocreomycetidae</taxon>
        <taxon>Hypocreales</taxon>
        <taxon>Nectriaceae</taxon>
        <taxon>Fusarium</taxon>
        <taxon>Fusarium fujikuroi species complex</taxon>
    </lineage>
</organism>
<dbReference type="GeneID" id="59300384"/>
<protein>
    <submittedName>
        <fullName evidence="1">Uncharacterized protein</fullName>
    </submittedName>
</protein>
<evidence type="ECO:0000313" key="2">
    <source>
        <dbReference type="Proteomes" id="UP000530670"/>
    </source>
</evidence>
<gene>
    <name evidence="1" type="ORF">FTJAE_197</name>
</gene>
<keyword evidence="2" id="KW-1185">Reference proteome</keyword>
<dbReference type="Proteomes" id="UP000530670">
    <property type="component" value="Unassembled WGS sequence"/>
</dbReference>
<dbReference type="RefSeq" id="XP_037212545.1">
    <property type="nucleotide sequence ID" value="XM_037348114.1"/>
</dbReference>
<sequence length="273" mass="31071">MTSPGASSPDTIVFDGNGDLWLTPQELCNTCVLTNKYDMTKTLQPMATSWYQRLKIMCQRSKKMQAYSKNLFVAWELGCQGAVEEMLQDIAGKWHVDEFVSLLIVRNTRLINLETFRLIPLIDPVAQHRVKMLQVFNAGGKEIAIEILAKRPLCWHTGPCSAVNLADDIPEKFIQATQYLGIDCFFIPSLNADQIRYRGSVSRLHRLFKVVEKPTFGEHRPHYCRHMEVLVGQACKIEMTALMGSDYKAIREDEGSEDDESSVFRSLLVDARH</sequence>
<reference evidence="1 2" key="1">
    <citation type="submission" date="2020-05" db="EMBL/GenBank/DDBJ databases">
        <title>Identification and distribution of gene clusters putatively required for synthesis of sphingolipid metabolism inhibitors in phylogenetically diverse species of the filamentous fungus Fusarium.</title>
        <authorList>
            <person name="Kim H.-S."/>
            <person name="Busman M."/>
            <person name="Brown D.W."/>
            <person name="Divon H."/>
            <person name="Uhlig S."/>
            <person name="Proctor R.H."/>
        </authorList>
    </citation>
    <scope>NUCLEOTIDE SEQUENCE [LARGE SCALE GENOMIC DNA]</scope>
    <source>
        <strain evidence="1 2">NRRL 66243</strain>
    </source>
</reference>
<dbReference type="AlphaFoldDB" id="A0A8H5WA90"/>
<dbReference type="OrthoDB" id="5275938at2759"/>
<comment type="caution">
    <text evidence="1">The sequence shown here is derived from an EMBL/GenBank/DDBJ whole genome shotgun (WGS) entry which is preliminary data.</text>
</comment>